<dbReference type="eggNOG" id="ENOG502S4IP">
    <property type="taxonomic scope" value="Eukaryota"/>
</dbReference>
<dbReference type="HOGENOM" id="CLU_329021_0_0_1"/>
<feature type="region of interest" description="Disordered" evidence="1">
    <location>
        <begin position="1"/>
        <end position="133"/>
    </location>
</feature>
<evidence type="ECO:0000313" key="2">
    <source>
        <dbReference type="EMBL" id="ETS74099.1"/>
    </source>
</evidence>
<feature type="region of interest" description="Disordered" evidence="1">
    <location>
        <begin position="202"/>
        <end position="226"/>
    </location>
</feature>
<feature type="region of interest" description="Disordered" evidence="1">
    <location>
        <begin position="805"/>
        <end position="858"/>
    </location>
</feature>
<evidence type="ECO:0000313" key="3">
    <source>
        <dbReference type="Proteomes" id="UP000030651"/>
    </source>
</evidence>
<protein>
    <submittedName>
        <fullName evidence="2">Uncharacterized protein</fullName>
    </submittedName>
</protein>
<feature type="compositionally biased region" description="Polar residues" evidence="1">
    <location>
        <begin position="366"/>
        <end position="376"/>
    </location>
</feature>
<feature type="compositionally biased region" description="Low complexity" evidence="1">
    <location>
        <begin position="650"/>
        <end position="666"/>
    </location>
</feature>
<feature type="compositionally biased region" description="Polar residues" evidence="1">
    <location>
        <begin position="27"/>
        <end position="71"/>
    </location>
</feature>
<name>W3WJZ4_PESFW</name>
<keyword evidence="3" id="KW-1185">Reference proteome</keyword>
<dbReference type="KEGG" id="pfy:PFICI_13965"/>
<dbReference type="Proteomes" id="UP000030651">
    <property type="component" value="Unassembled WGS sequence"/>
</dbReference>
<feature type="region of interest" description="Disordered" evidence="1">
    <location>
        <begin position="276"/>
        <end position="750"/>
    </location>
</feature>
<sequence length="873" mass="89432">MRSVPQPPSNLGRDALGAAHFSGGQGDSQHPSSHSVRPTPQSSASLPVHSTPNTHAIQAFYNTANQSSAPSSMHDLSRPGPGRGPGQPPQLKSVRSTPDIRMRRMDSFPTLMSSLDAGAPPPPPSSGRQKPRVNPLDVHFARDPSAMPMPLTHSPLSRSPLARDEGPMMMMTTPGTNDMQSVPKALNIVKAPPSPAMTPAIPPRSALRKPPSPAPSASMASSMTTSVDGDGLFVRDLEKPIMPAAADSRPSSRGSNRNIPSTLRELMAVDEFLCESPVSVPTPPPSLPRASNDSGTRSLSEPEGPVVQTVRAKRETMTVSPAKKRSLEKMIEAFDKSLRANGEGIPRSSSEPRAERPAPLKVKTVLNHTATVQGPSSAPVAPRQRSESPFGRTPTPLGRARAGVPAAAVGAQGRPSRPGVRRPTINEYGVAPIRPVIEIPERGSTPSSLRSPPDSPILPSHGPLSSISPPDSPILPTEGPLSANSPPDSPILPSFGPLSAGSPPDSPILPSRGPLSAGSPPSSPILPSHGPLSAGSSPPDSPILPSRGPLSAGSPPDSPIIPAEGPLSNPASPPDSPIMPLSGPLAYNQPVASKKDDPPPAAGRSGREPILTTPNEPHGTAWRNGVAPLCPVDTDARVAGGIPGPHDAHAVASSSDSTIAVSSSTANAGTVTGVFGPRPVASTTGSSVTVARRPAGANSIPSHAASEDSVPSSNAGKDTITSNTTSEDSVPGSNAGKDTISGNTANKDTITSSTAGTISITSSTAGANPVASRDASSTDAVPVCAGTAPVFSICRAVVQPAVDAHQRAAQHAGQEDRARRPDGGDDAAAGTQPQPEGAAAEGQYGLSHHEKLASRQESSYAGIHVKNELIFFY</sequence>
<feature type="region of interest" description="Disordered" evidence="1">
    <location>
        <begin position="760"/>
        <end position="779"/>
    </location>
</feature>
<dbReference type="AlphaFoldDB" id="W3WJZ4"/>
<feature type="compositionally biased region" description="Polar residues" evidence="1">
    <location>
        <begin position="709"/>
        <end position="732"/>
    </location>
</feature>
<proteinExistence type="predicted"/>
<dbReference type="InParanoid" id="W3WJZ4"/>
<dbReference type="GeneID" id="19278978"/>
<feature type="compositionally biased region" description="Low complexity" evidence="1">
    <location>
        <begin position="203"/>
        <end position="223"/>
    </location>
</feature>
<dbReference type="EMBL" id="KI912120">
    <property type="protein sequence ID" value="ETS74099.1"/>
    <property type="molecule type" value="Genomic_DNA"/>
</dbReference>
<dbReference type="RefSeq" id="XP_007840737.1">
    <property type="nucleotide sequence ID" value="XM_007842546.1"/>
</dbReference>
<feature type="compositionally biased region" description="Low complexity" evidence="1">
    <location>
        <begin position="509"/>
        <end position="533"/>
    </location>
</feature>
<dbReference type="OrthoDB" id="5234071at2759"/>
<organism evidence="2 3">
    <name type="scientific">Pestalotiopsis fici (strain W106-1 / CGMCC3.15140)</name>
    <dbReference type="NCBI Taxonomy" id="1229662"/>
    <lineage>
        <taxon>Eukaryota</taxon>
        <taxon>Fungi</taxon>
        <taxon>Dikarya</taxon>
        <taxon>Ascomycota</taxon>
        <taxon>Pezizomycotina</taxon>
        <taxon>Sordariomycetes</taxon>
        <taxon>Xylariomycetidae</taxon>
        <taxon>Amphisphaeriales</taxon>
        <taxon>Sporocadaceae</taxon>
        <taxon>Pestalotiopsis</taxon>
    </lineage>
</organism>
<accession>W3WJZ4</accession>
<reference evidence="3" key="1">
    <citation type="journal article" date="2015" name="BMC Genomics">
        <title>Genomic and transcriptomic analysis of the endophytic fungus Pestalotiopsis fici reveals its lifestyle and high potential for synthesis of natural products.</title>
        <authorList>
            <person name="Wang X."/>
            <person name="Zhang X."/>
            <person name="Liu L."/>
            <person name="Xiang M."/>
            <person name="Wang W."/>
            <person name="Sun X."/>
            <person name="Che Y."/>
            <person name="Guo L."/>
            <person name="Liu G."/>
            <person name="Guo L."/>
            <person name="Wang C."/>
            <person name="Yin W.B."/>
            <person name="Stadler M."/>
            <person name="Zhang X."/>
            <person name="Liu X."/>
        </authorList>
    </citation>
    <scope>NUCLEOTIDE SEQUENCE [LARGE SCALE GENOMIC DNA]</scope>
    <source>
        <strain evidence="3">W106-1 / CGMCC3.15140</strain>
    </source>
</reference>
<dbReference type="OMA" id="RPTINEY"/>
<evidence type="ECO:0000256" key="1">
    <source>
        <dbReference type="SAM" id="MobiDB-lite"/>
    </source>
</evidence>
<feature type="compositionally biased region" description="Basic and acidic residues" evidence="1">
    <location>
        <begin position="813"/>
        <end position="823"/>
    </location>
</feature>
<feature type="compositionally biased region" description="Low complexity" evidence="1">
    <location>
        <begin position="398"/>
        <end position="415"/>
    </location>
</feature>
<feature type="compositionally biased region" description="Basic and acidic residues" evidence="1">
    <location>
        <begin position="325"/>
        <end position="338"/>
    </location>
</feature>
<feature type="compositionally biased region" description="Polar residues" evidence="1">
    <location>
        <begin position="289"/>
        <end position="299"/>
    </location>
</feature>
<gene>
    <name evidence="2" type="ORF">PFICI_13965</name>
</gene>